<dbReference type="Proteomes" id="UP000663722">
    <property type="component" value="Chromosome"/>
</dbReference>
<dbReference type="Pfam" id="PF01966">
    <property type="entry name" value="HD"/>
    <property type="match status" value="1"/>
</dbReference>
<sequence>MKDNACYISESHINQIRLSLKKKQKQTDEQTYISIRKRACQIVFRFPPPDFYKDFSWAIRLSRKSFETDPVIVQLRSFAAEHLENDFGHGLKHAVKVTLDAGALTLIEGRLAAWSEEFIQRRLCIAQCAGLLHDIKRKEKDHAIKGARYARKILKNYPFSADEVEDISQAIRNHEAFKKTLEISTPEGLLISDCLYDADKFRWGPDNFTDTVWDMVSFFKTPLPKFMDIYPGGMDKLVNIKSTFRTRTGKKYGPQFIDIGLAIGEELYEVIKTEFAHFL</sequence>
<evidence type="ECO:0000259" key="1">
    <source>
        <dbReference type="Pfam" id="PF01966"/>
    </source>
</evidence>
<dbReference type="AlphaFoldDB" id="A0A975BYF8"/>
<evidence type="ECO:0000313" key="3">
    <source>
        <dbReference type="Proteomes" id="UP000663722"/>
    </source>
</evidence>
<dbReference type="Gene3D" id="1.10.3210.10">
    <property type="entry name" value="Hypothetical protein af1432"/>
    <property type="match status" value="1"/>
</dbReference>
<gene>
    <name evidence="2" type="ORF">dnm_099050</name>
</gene>
<proteinExistence type="predicted"/>
<feature type="domain" description="HD" evidence="1">
    <location>
        <begin position="91"/>
        <end position="188"/>
    </location>
</feature>
<reference evidence="2" key="1">
    <citation type="journal article" date="2021" name="Microb. Physiol.">
        <title>Proteogenomic Insights into the Physiology of Marine, Sulfate-Reducing, Filamentous Desulfonema limicola and Desulfonema magnum.</title>
        <authorList>
            <person name="Schnaars V."/>
            <person name="Wohlbrand L."/>
            <person name="Scheve S."/>
            <person name="Hinrichs C."/>
            <person name="Reinhardt R."/>
            <person name="Rabus R."/>
        </authorList>
    </citation>
    <scope>NUCLEOTIDE SEQUENCE</scope>
    <source>
        <strain evidence="2">4be13</strain>
    </source>
</reference>
<organism evidence="2 3">
    <name type="scientific">Desulfonema magnum</name>
    <dbReference type="NCBI Taxonomy" id="45655"/>
    <lineage>
        <taxon>Bacteria</taxon>
        <taxon>Pseudomonadati</taxon>
        <taxon>Thermodesulfobacteriota</taxon>
        <taxon>Desulfobacteria</taxon>
        <taxon>Desulfobacterales</taxon>
        <taxon>Desulfococcaceae</taxon>
        <taxon>Desulfonema</taxon>
    </lineage>
</organism>
<dbReference type="SUPFAM" id="SSF109604">
    <property type="entry name" value="HD-domain/PDEase-like"/>
    <property type="match status" value="1"/>
</dbReference>
<protein>
    <submittedName>
        <fullName evidence="2">HD domain-containing protein</fullName>
    </submittedName>
</protein>
<dbReference type="KEGG" id="dmm:dnm_099050"/>
<keyword evidence="3" id="KW-1185">Reference proteome</keyword>
<name>A0A975BYF8_9BACT</name>
<accession>A0A975BYF8</accession>
<dbReference type="InterPro" id="IPR006674">
    <property type="entry name" value="HD_domain"/>
</dbReference>
<evidence type="ECO:0000313" key="2">
    <source>
        <dbReference type="EMBL" id="QTA93797.1"/>
    </source>
</evidence>
<dbReference type="EMBL" id="CP061800">
    <property type="protein sequence ID" value="QTA93797.1"/>
    <property type="molecule type" value="Genomic_DNA"/>
</dbReference>